<dbReference type="AlphaFoldDB" id="F5Y813"/>
<evidence type="ECO:0000313" key="3">
    <source>
        <dbReference type="Proteomes" id="UP000009222"/>
    </source>
</evidence>
<protein>
    <submittedName>
        <fullName evidence="2">Uncharacterized protein</fullName>
    </submittedName>
</protein>
<evidence type="ECO:0000313" key="2">
    <source>
        <dbReference type="EMBL" id="AEF81026.1"/>
    </source>
</evidence>
<dbReference type="InParanoid" id="F5Y813"/>
<dbReference type="Proteomes" id="UP000009222">
    <property type="component" value="Chromosome"/>
</dbReference>
<keyword evidence="3" id="KW-1185">Reference proteome</keyword>
<organism evidence="2 3">
    <name type="scientific">Leadbettera azotonutricia (strain ATCC BAA-888 / DSM 13862 / ZAS-9)</name>
    <name type="common">Treponema azotonutricium</name>
    <dbReference type="NCBI Taxonomy" id="545695"/>
    <lineage>
        <taxon>Bacteria</taxon>
        <taxon>Pseudomonadati</taxon>
        <taxon>Spirochaetota</taxon>
        <taxon>Spirochaetia</taxon>
        <taxon>Spirochaetales</taxon>
        <taxon>Breznakiellaceae</taxon>
        <taxon>Leadbettera</taxon>
    </lineage>
</organism>
<gene>
    <name evidence="2" type="ordered locus">TREAZ_2294</name>
</gene>
<evidence type="ECO:0000256" key="1">
    <source>
        <dbReference type="SAM" id="MobiDB-lite"/>
    </source>
</evidence>
<name>F5Y813_LEAAZ</name>
<dbReference type="STRING" id="545695.TREAZ_2294"/>
<proteinExistence type="predicted"/>
<dbReference type="KEGG" id="taz:TREAZ_2294"/>
<reference evidence="2 3" key="2">
    <citation type="journal article" date="2011" name="ISME J.">
        <title>RNA-seq reveals cooperative metabolic interactions between two termite-gut spirochete species in co-culture.</title>
        <authorList>
            <person name="Rosenthal A.Z."/>
            <person name="Matson E.G."/>
            <person name="Eldar A."/>
            <person name="Leadbetter J.R."/>
        </authorList>
    </citation>
    <scope>NUCLEOTIDE SEQUENCE [LARGE SCALE GENOMIC DNA]</scope>
    <source>
        <strain evidence="3">ATCC BAA-888 / DSM 13862 / ZAS-9</strain>
    </source>
</reference>
<feature type="region of interest" description="Disordered" evidence="1">
    <location>
        <begin position="1"/>
        <end position="39"/>
    </location>
</feature>
<sequence>MPPLLSICPKASPRDDDPRKGRQAKPEELDRRRAGLVVS</sequence>
<reference evidence="3" key="1">
    <citation type="submission" date="2009-12" db="EMBL/GenBank/DDBJ databases">
        <title>Complete sequence of Treponema azotonutricium strain ZAS-9.</title>
        <authorList>
            <person name="Tetu S.G."/>
            <person name="Matson E."/>
            <person name="Ren Q."/>
            <person name="Seshadri R."/>
            <person name="Elbourne L."/>
            <person name="Hassan K.A."/>
            <person name="Durkin A."/>
            <person name="Radune D."/>
            <person name="Mohamoud Y."/>
            <person name="Shay R."/>
            <person name="Jin S."/>
            <person name="Zhang X."/>
            <person name="Lucey K."/>
            <person name="Ballor N.R."/>
            <person name="Ottesen E."/>
            <person name="Rosenthal R."/>
            <person name="Allen A."/>
            <person name="Leadbetter J.R."/>
            <person name="Paulsen I.T."/>
        </authorList>
    </citation>
    <scope>NUCLEOTIDE SEQUENCE [LARGE SCALE GENOMIC DNA]</scope>
    <source>
        <strain evidence="3">ATCC BAA-888 / DSM 13862 / ZAS-9</strain>
    </source>
</reference>
<dbReference type="EMBL" id="CP001841">
    <property type="protein sequence ID" value="AEF81026.1"/>
    <property type="molecule type" value="Genomic_DNA"/>
</dbReference>
<feature type="compositionally biased region" description="Basic and acidic residues" evidence="1">
    <location>
        <begin position="12"/>
        <end position="33"/>
    </location>
</feature>
<dbReference type="HOGENOM" id="CLU_3318635_0_0_12"/>
<accession>F5Y813</accession>